<sequence>METKCDNESNETVPQSDDTNGEPKQEMSKKQMKRLQRHQKWLDSRPEKRRQEKERKKLKAKRLREEGVEVMSRTALKKQYIPMSSSKCKVSVCIDCDFEDYMEEKDMKKLVKQIGRCYAFNRHSSAPVQLYITSVVSKVREVLTKCQPGFTNWDAVCLDSHWTQVFTDKSKIIYLTSDSEDVIPDPKDIVAANDYVFIIGGLVDHNKYKGLSVPYRQAVRHSVRSEG</sequence>
<dbReference type="GO" id="GO:0052905">
    <property type="term" value="F:tRNA (guanosine(9)-N1)-methyltransferase activity"/>
    <property type="evidence" value="ECO:0007669"/>
    <property type="project" value="UniProtKB-EC"/>
</dbReference>
<dbReference type="EC" id="2.1.1.221" evidence="1"/>
<keyword evidence="3" id="KW-0808">Transferase</keyword>
<dbReference type="GO" id="GO:0002939">
    <property type="term" value="P:tRNA N1-guanine methylation"/>
    <property type="evidence" value="ECO:0007669"/>
    <property type="project" value="TreeGrafter"/>
</dbReference>
<feature type="compositionally biased region" description="Basic and acidic residues" evidence="6">
    <location>
        <begin position="40"/>
        <end position="55"/>
    </location>
</feature>
<dbReference type="GO" id="GO:0000049">
    <property type="term" value="F:tRNA binding"/>
    <property type="evidence" value="ECO:0007669"/>
    <property type="project" value="TreeGrafter"/>
</dbReference>
<dbReference type="Gene3D" id="3.40.1280.30">
    <property type="match status" value="1"/>
</dbReference>
<evidence type="ECO:0000259" key="7">
    <source>
        <dbReference type="PROSITE" id="PS51675"/>
    </source>
</evidence>
<reference evidence="8" key="1">
    <citation type="submission" date="2020-11" db="EMBL/GenBank/DDBJ databases">
        <authorList>
            <person name="Tran Van P."/>
        </authorList>
    </citation>
    <scope>NUCLEOTIDE SEQUENCE</scope>
</reference>
<dbReference type="AlphaFoldDB" id="A0A7R9KU18"/>
<evidence type="ECO:0000313" key="9">
    <source>
        <dbReference type="Proteomes" id="UP000759131"/>
    </source>
</evidence>
<organism evidence="8">
    <name type="scientific">Medioppia subpectinata</name>
    <dbReference type="NCBI Taxonomy" id="1979941"/>
    <lineage>
        <taxon>Eukaryota</taxon>
        <taxon>Metazoa</taxon>
        <taxon>Ecdysozoa</taxon>
        <taxon>Arthropoda</taxon>
        <taxon>Chelicerata</taxon>
        <taxon>Arachnida</taxon>
        <taxon>Acari</taxon>
        <taxon>Acariformes</taxon>
        <taxon>Sarcoptiformes</taxon>
        <taxon>Oribatida</taxon>
        <taxon>Brachypylina</taxon>
        <taxon>Oppioidea</taxon>
        <taxon>Oppiidae</taxon>
        <taxon>Medioppia</taxon>
    </lineage>
</organism>
<dbReference type="PANTHER" id="PTHR13563:SF13">
    <property type="entry name" value="TRNA METHYLTRANSFERASE 10 HOMOLOG A"/>
    <property type="match status" value="1"/>
</dbReference>
<proteinExistence type="predicted"/>
<keyword evidence="9" id="KW-1185">Reference proteome</keyword>
<name>A0A7R9KU18_9ACAR</name>
<dbReference type="GO" id="GO:0005654">
    <property type="term" value="C:nucleoplasm"/>
    <property type="evidence" value="ECO:0007669"/>
    <property type="project" value="TreeGrafter"/>
</dbReference>
<gene>
    <name evidence="8" type="ORF">OSB1V03_LOCUS9837</name>
</gene>
<evidence type="ECO:0000256" key="2">
    <source>
        <dbReference type="ARBA" id="ARBA00022603"/>
    </source>
</evidence>
<dbReference type="EMBL" id="OC861398">
    <property type="protein sequence ID" value="CAD7629420.1"/>
    <property type="molecule type" value="Genomic_DNA"/>
</dbReference>
<dbReference type="PROSITE" id="PS51675">
    <property type="entry name" value="SAM_MT_TRM10"/>
    <property type="match status" value="1"/>
</dbReference>
<dbReference type="InterPro" id="IPR007356">
    <property type="entry name" value="tRNA_m1G_MeTrfase_euk"/>
</dbReference>
<dbReference type="Proteomes" id="UP000759131">
    <property type="component" value="Unassembled WGS sequence"/>
</dbReference>
<keyword evidence="4" id="KW-0949">S-adenosyl-L-methionine</keyword>
<dbReference type="EMBL" id="CAJPIZ010006823">
    <property type="protein sequence ID" value="CAG2109850.1"/>
    <property type="molecule type" value="Genomic_DNA"/>
</dbReference>
<dbReference type="InterPro" id="IPR028564">
    <property type="entry name" value="MT_TRM10-typ"/>
</dbReference>
<dbReference type="InterPro" id="IPR038459">
    <property type="entry name" value="MT_TRM10-typ_sf"/>
</dbReference>
<evidence type="ECO:0000256" key="5">
    <source>
        <dbReference type="ARBA" id="ARBA00048434"/>
    </source>
</evidence>
<accession>A0A7R9KU18</accession>
<evidence type="ECO:0000256" key="4">
    <source>
        <dbReference type="ARBA" id="ARBA00022691"/>
    </source>
</evidence>
<keyword evidence="2" id="KW-0489">Methyltransferase</keyword>
<evidence type="ECO:0000256" key="6">
    <source>
        <dbReference type="SAM" id="MobiDB-lite"/>
    </source>
</evidence>
<feature type="domain" description="SAM-dependent MTase TRM10-type" evidence="7">
    <location>
        <begin position="76"/>
        <end position="227"/>
    </location>
</feature>
<dbReference type="OrthoDB" id="278300at2759"/>
<dbReference type="PANTHER" id="PTHR13563">
    <property type="entry name" value="TRNA (GUANINE-9-) METHYLTRANSFERASE"/>
    <property type="match status" value="1"/>
</dbReference>
<feature type="compositionally biased region" description="Basic residues" evidence="6">
    <location>
        <begin position="30"/>
        <end position="39"/>
    </location>
</feature>
<evidence type="ECO:0000313" key="8">
    <source>
        <dbReference type="EMBL" id="CAD7629420.1"/>
    </source>
</evidence>
<feature type="region of interest" description="Disordered" evidence="6">
    <location>
        <begin position="1"/>
        <end position="61"/>
    </location>
</feature>
<evidence type="ECO:0000256" key="1">
    <source>
        <dbReference type="ARBA" id="ARBA00012797"/>
    </source>
</evidence>
<evidence type="ECO:0000256" key="3">
    <source>
        <dbReference type="ARBA" id="ARBA00022679"/>
    </source>
</evidence>
<protein>
    <recommendedName>
        <fullName evidence="1">tRNA (guanine(9)-N(1))-methyltransferase</fullName>
        <ecNumber evidence="1">2.1.1.221</ecNumber>
    </recommendedName>
</protein>
<comment type="catalytic activity">
    <reaction evidence="5">
        <text>guanosine(9) in tRNA + S-adenosyl-L-methionine = N(1)-methylguanosine(9) in tRNA + S-adenosyl-L-homocysteine + H(+)</text>
        <dbReference type="Rhea" id="RHEA:43156"/>
        <dbReference type="Rhea" id="RHEA-COMP:10367"/>
        <dbReference type="Rhea" id="RHEA-COMP:10368"/>
        <dbReference type="ChEBI" id="CHEBI:15378"/>
        <dbReference type="ChEBI" id="CHEBI:57856"/>
        <dbReference type="ChEBI" id="CHEBI:59789"/>
        <dbReference type="ChEBI" id="CHEBI:73542"/>
        <dbReference type="ChEBI" id="CHEBI:74269"/>
        <dbReference type="EC" id="2.1.1.221"/>
    </reaction>
</comment>